<name>A0A8J6BEY2_ELECQ</name>
<gene>
    <name evidence="1" type="ORF">GDO78_021199</name>
</gene>
<evidence type="ECO:0000313" key="2">
    <source>
        <dbReference type="Proteomes" id="UP000770717"/>
    </source>
</evidence>
<sequence length="82" mass="8960">MDGTAVDRGSSSLVIHTSRFVVESSATENLFHSHQGGCLGSKRTDFCTPQSDMWNSRRNFWIKPGMGSCSVKAHSREVNGNA</sequence>
<dbReference type="EMBL" id="WNTK01006073">
    <property type="protein sequence ID" value="KAG9463744.1"/>
    <property type="molecule type" value="Genomic_DNA"/>
</dbReference>
<comment type="caution">
    <text evidence="1">The sequence shown here is derived from an EMBL/GenBank/DDBJ whole genome shotgun (WGS) entry which is preliminary data.</text>
</comment>
<proteinExistence type="predicted"/>
<evidence type="ECO:0000313" key="1">
    <source>
        <dbReference type="EMBL" id="KAG9463744.1"/>
    </source>
</evidence>
<dbReference type="Proteomes" id="UP000770717">
    <property type="component" value="Unassembled WGS sequence"/>
</dbReference>
<dbReference type="AlphaFoldDB" id="A0A8J6BEY2"/>
<accession>A0A8J6BEY2</accession>
<protein>
    <submittedName>
        <fullName evidence="1">Uncharacterized protein</fullName>
    </submittedName>
</protein>
<reference evidence="1" key="1">
    <citation type="thesis" date="2020" institute="ProQuest LLC" country="789 East Eisenhower Parkway, Ann Arbor, MI, USA">
        <title>Comparative Genomics and Chromosome Evolution.</title>
        <authorList>
            <person name="Mudd A.B."/>
        </authorList>
    </citation>
    <scope>NUCLEOTIDE SEQUENCE</scope>
    <source>
        <strain evidence="1">HN-11 Male</strain>
        <tissue evidence="1">Kidney and liver</tissue>
    </source>
</reference>
<organism evidence="1 2">
    <name type="scientific">Eleutherodactylus coqui</name>
    <name type="common">Puerto Rican coqui</name>
    <dbReference type="NCBI Taxonomy" id="57060"/>
    <lineage>
        <taxon>Eukaryota</taxon>
        <taxon>Metazoa</taxon>
        <taxon>Chordata</taxon>
        <taxon>Craniata</taxon>
        <taxon>Vertebrata</taxon>
        <taxon>Euteleostomi</taxon>
        <taxon>Amphibia</taxon>
        <taxon>Batrachia</taxon>
        <taxon>Anura</taxon>
        <taxon>Neobatrachia</taxon>
        <taxon>Hyloidea</taxon>
        <taxon>Eleutherodactylidae</taxon>
        <taxon>Eleutherodactylinae</taxon>
        <taxon>Eleutherodactylus</taxon>
        <taxon>Eleutherodactylus</taxon>
    </lineage>
</organism>
<keyword evidence="2" id="KW-1185">Reference proteome</keyword>